<dbReference type="EMBL" id="FOQG01000013">
    <property type="protein sequence ID" value="SFI81062.1"/>
    <property type="molecule type" value="Genomic_DNA"/>
</dbReference>
<keyword evidence="1" id="KW-1133">Transmembrane helix</keyword>
<gene>
    <name evidence="2" type="ORF">SAMN05216561_11362</name>
</gene>
<keyword evidence="1" id="KW-0812">Transmembrane</keyword>
<proteinExistence type="predicted"/>
<accession>A0A1I3L8D7</accession>
<keyword evidence="3" id="KW-1185">Reference proteome</keyword>
<protein>
    <submittedName>
        <fullName evidence="2">Uncharacterized protein</fullName>
    </submittedName>
</protein>
<dbReference type="OrthoDB" id="3790564at2"/>
<dbReference type="Proteomes" id="UP000198649">
    <property type="component" value="Unassembled WGS sequence"/>
</dbReference>
<dbReference type="STRING" id="1005945.SAMN05216561_11362"/>
<evidence type="ECO:0000256" key="1">
    <source>
        <dbReference type="SAM" id="Phobius"/>
    </source>
</evidence>
<dbReference type="AlphaFoldDB" id="A0A1I3L8D7"/>
<feature type="transmembrane region" description="Helical" evidence="1">
    <location>
        <begin position="36"/>
        <end position="54"/>
    </location>
</feature>
<name>A0A1I3L8D7_9ACTN</name>
<evidence type="ECO:0000313" key="3">
    <source>
        <dbReference type="Proteomes" id="UP000198649"/>
    </source>
</evidence>
<keyword evidence="1" id="KW-0472">Membrane</keyword>
<sequence length="157" mass="17204">MRPVHWWRRAALAVVVAAAVLTIGELADTGFDVARVCLLVVLAVAATGFVLDALGKPAPTWGTDTVRPAAPRGLDLQTQRYLSVMESHLAATLPDRALRDRLVLLAERTLRVRHGETPGSVRGQELLGPELLGLVDDPPRRLTRSEIERHVQRIESL</sequence>
<organism evidence="2 3">
    <name type="scientific">Nocardioides psychrotolerans</name>
    <dbReference type="NCBI Taxonomy" id="1005945"/>
    <lineage>
        <taxon>Bacteria</taxon>
        <taxon>Bacillati</taxon>
        <taxon>Actinomycetota</taxon>
        <taxon>Actinomycetes</taxon>
        <taxon>Propionibacteriales</taxon>
        <taxon>Nocardioidaceae</taxon>
        <taxon>Nocardioides</taxon>
    </lineage>
</organism>
<reference evidence="2 3" key="1">
    <citation type="submission" date="2016-10" db="EMBL/GenBank/DDBJ databases">
        <authorList>
            <person name="de Groot N.N."/>
        </authorList>
    </citation>
    <scope>NUCLEOTIDE SEQUENCE [LARGE SCALE GENOMIC DNA]</scope>
    <source>
        <strain evidence="2 3">CGMCC 1.11156</strain>
    </source>
</reference>
<evidence type="ECO:0000313" key="2">
    <source>
        <dbReference type="EMBL" id="SFI81062.1"/>
    </source>
</evidence>
<dbReference type="RefSeq" id="WP_143099788.1">
    <property type="nucleotide sequence ID" value="NZ_BKAF01000016.1"/>
</dbReference>